<evidence type="ECO:0000313" key="3">
    <source>
        <dbReference type="EMBL" id="MEW9920205.1"/>
    </source>
</evidence>
<evidence type="ECO:0000259" key="2">
    <source>
        <dbReference type="Pfam" id="PF17482"/>
    </source>
</evidence>
<dbReference type="InterPro" id="IPR052042">
    <property type="entry name" value="Tail_sheath_structural"/>
</dbReference>
<protein>
    <submittedName>
        <fullName evidence="3">Phage tail sheath family protein</fullName>
    </submittedName>
</protein>
<dbReference type="Proteomes" id="UP001556098">
    <property type="component" value="Unassembled WGS sequence"/>
</dbReference>
<dbReference type="PANTHER" id="PTHR35861">
    <property type="match status" value="1"/>
</dbReference>
<dbReference type="Pfam" id="PF17482">
    <property type="entry name" value="Phage_sheath_1C"/>
    <property type="match status" value="1"/>
</dbReference>
<reference evidence="3 4" key="1">
    <citation type="submission" date="2024-07" db="EMBL/GenBank/DDBJ databases">
        <title>Marimonas sp.nov., isolated from tidal-flat sediment.</title>
        <authorList>
            <person name="Jayan J.N."/>
            <person name="Lee S.S."/>
        </authorList>
    </citation>
    <scope>NUCLEOTIDE SEQUENCE [LARGE SCALE GENOMIC DNA]</scope>
    <source>
        <strain evidence="3 4">MJW-29</strain>
    </source>
</reference>
<evidence type="ECO:0000256" key="1">
    <source>
        <dbReference type="ARBA" id="ARBA00008005"/>
    </source>
</evidence>
<evidence type="ECO:0000313" key="4">
    <source>
        <dbReference type="Proteomes" id="UP001556098"/>
    </source>
</evidence>
<organism evidence="3 4">
    <name type="scientific">Sulfitobacter sediminis</name>
    <dbReference type="NCBI Taxonomy" id="3234186"/>
    <lineage>
        <taxon>Bacteria</taxon>
        <taxon>Pseudomonadati</taxon>
        <taxon>Pseudomonadota</taxon>
        <taxon>Alphaproteobacteria</taxon>
        <taxon>Rhodobacterales</taxon>
        <taxon>Roseobacteraceae</taxon>
        <taxon>Sulfitobacter</taxon>
    </lineage>
</organism>
<keyword evidence="4" id="KW-1185">Reference proteome</keyword>
<accession>A0ABV3RMK5</accession>
<dbReference type="EMBL" id="JBFNXX010000007">
    <property type="protein sequence ID" value="MEW9920205.1"/>
    <property type="molecule type" value="Genomic_DNA"/>
</dbReference>
<dbReference type="PANTHER" id="PTHR35861:SF1">
    <property type="entry name" value="PHAGE TAIL SHEATH PROTEIN"/>
    <property type="match status" value="1"/>
</dbReference>
<feature type="domain" description="Tail sheath protein C-terminal" evidence="2">
    <location>
        <begin position="538"/>
        <end position="642"/>
    </location>
</feature>
<sequence>MTFVPKSPGVYFREIPSGARTIVGASTSIAAFVGGFPRGPLDTPLRMFGQADFGNAFGGLNSDYPTSFAVSQFFLNGGGQAYGVRVSPDATAALLVMNDTSNQPTLRATAGRQVGGVSLDDPGEWGDAIRIDVDTITPDPTTQFNLTVSEVLDEDGIEVAQRTEVYRNLTLTAGPRNALDVVNGASTIVQLSRDAGWAANGLPTPTGFYSGAITLGDLAGITAANDIDVDLGAGSETVSVPFASPPTTLAEAASGLQAGLRAAFPADRLWAQLTVSVVGDRLRIVPGRASPDYDPGTVISIADNVSDLASRLAIDAAARANVEQYAPSNTAAAFQSTATAGSDGAANAAADLRGDRATRTGFYALDDVRGFNMLSIPEASELGSVANLASVMSAAATYCTEKRAMLFIDPPEDTDTIEEAEDWLGQIADAGLRTPNTVTYYPLVHLPDPGSENRPRPFAPSGTMAGVWARTDRQTGVWKAPAGIAARLTNVIALDHVMTDQENGVINPLGMNALRNFDIPGNVSWGARTLVGADLLASDWKYIPVRRMALFIESSLYDGLQWAVFQPNDEPLWNEMRGAVTAFMQGLFRQGAFQGASPRDAYIVKCDSETTTQADINAGIVNLFVGFAPLRPAEFVIVSIQLQISQDA</sequence>
<comment type="caution">
    <text evidence="3">The sequence shown here is derived from an EMBL/GenBank/DDBJ whole genome shotgun (WGS) entry which is preliminary data.</text>
</comment>
<proteinExistence type="inferred from homology"/>
<dbReference type="Gene3D" id="3.40.50.11780">
    <property type="match status" value="2"/>
</dbReference>
<comment type="similarity">
    <text evidence="1">Belongs to the myoviridae tail sheath protein family.</text>
</comment>
<gene>
    <name evidence="3" type="ORF">AB2B41_11350</name>
</gene>
<dbReference type="InterPro" id="IPR020287">
    <property type="entry name" value="Tail_sheath_C"/>
</dbReference>
<dbReference type="RefSeq" id="WP_367877908.1">
    <property type="nucleotide sequence ID" value="NZ_JBFNXX010000007.1"/>
</dbReference>
<name>A0ABV3RMK5_9RHOB</name>